<evidence type="ECO:0000313" key="6">
    <source>
        <dbReference type="EMBL" id="CAG7732167.1"/>
    </source>
</evidence>
<evidence type="ECO:0000259" key="5">
    <source>
        <dbReference type="PROSITE" id="PS50279"/>
    </source>
</evidence>
<dbReference type="CDD" id="cd00109">
    <property type="entry name" value="Kunitz-type"/>
    <property type="match status" value="2"/>
</dbReference>
<evidence type="ECO:0000256" key="3">
    <source>
        <dbReference type="ARBA" id="ARBA00023157"/>
    </source>
</evidence>
<dbReference type="EMBL" id="CAJVCH010226063">
    <property type="protein sequence ID" value="CAG7732167.1"/>
    <property type="molecule type" value="Genomic_DNA"/>
</dbReference>
<comment type="caution">
    <text evidence="6">The sequence shown here is derived from an EMBL/GenBank/DDBJ whole genome shotgun (WGS) entry which is preliminary data.</text>
</comment>
<reference evidence="6" key="1">
    <citation type="submission" date="2021-06" db="EMBL/GenBank/DDBJ databases">
        <authorList>
            <person name="Hodson N. C."/>
            <person name="Mongue J. A."/>
            <person name="Jaron S. K."/>
        </authorList>
    </citation>
    <scope>NUCLEOTIDE SEQUENCE</scope>
</reference>
<dbReference type="SMART" id="SM00131">
    <property type="entry name" value="KU"/>
    <property type="match status" value="5"/>
</dbReference>
<keyword evidence="2" id="KW-0722">Serine protease inhibitor</keyword>
<evidence type="ECO:0000313" key="7">
    <source>
        <dbReference type="Proteomes" id="UP000708208"/>
    </source>
</evidence>
<dbReference type="GO" id="GO:0004867">
    <property type="term" value="F:serine-type endopeptidase inhibitor activity"/>
    <property type="evidence" value="ECO:0007669"/>
    <property type="project" value="UniProtKB-KW"/>
</dbReference>
<dbReference type="AlphaFoldDB" id="A0A8J2PAB3"/>
<dbReference type="OrthoDB" id="365605at2759"/>
<dbReference type="PROSITE" id="PS50279">
    <property type="entry name" value="BPTI_KUNITZ_2"/>
    <property type="match status" value="5"/>
</dbReference>
<keyword evidence="3" id="KW-1015">Disulfide bond</keyword>
<feature type="non-terminal residue" evidence="6">
    <location>
        <position position="647"/>
    </location>
</feature>
<keyword evidence="1" id="KW-0646">Protease inhibitor</keyword>
<evidence type="ECO:0000256" key="2">
    <source>
        <dbReference type="ARBA" id="ARBA00022900"/>
    </source>
</evidence>
<proteinExistence type="predicted"/>
<accession>A0A8J2PAB3</accession>
<name>A0A8J2PAB3_9HEXA</name>
<feature type="domain" description="BPTI/Kunitz inhibitor" evidence="5">
    <location>
        <begin position="302"/>
        <end position="352"/>
    </location>
</feature>
<dbReference type="PANTHER" id="PTHR10083">
    <property type="entry name" value="KUNITZ-TYPE PROTEASE INHIBITOR-RELATED"/>
    <property type="match status" value="1"/>
</dbReference>
<feature type="domain" description="BPTI/Kunitz inhibitor" evidence="5">
    <location>
        <begin position="515"/>
        <end position="557"/>
    </location>
</feature>
<dbReference type="Pfam" id="PF00014">
    <property type="entry name" value="Kunitz_BPTI"/>
    <property type="match status" value="5"/>
</dbReference>
<dbReference type="InterPro" id="IPR050098">
    <property type="entry name" value="TFPI/VKTCI-like"/>
</dbReference>
<evidence type="ECO:0000256" key="1">
    <source>
        <dbReference type="ARBA" id="ARBA00022690"/>
    </source>
</evidence>
<feature type="domain" description="BPTI/Kunitz inhibitor" evidence="5">
    <location>
        <begin position="442"/>
        <end position="494"/>
    </location>
</feature>
<sequence length="647" mass="72503">MQGYYYNNETENCELFYYGGCDGNTNNFESLQQCSSTCKTQMRYPDSNRACMSIKCPRGGISHYRELGCRPIYDDGACCPTRFDCPDRKMKKNLSQCVYNGKLYAIGEDIPEADSGTECRGSCTCTSSGINCTHVKCADLFGKYPNDNCRIALYKKGECCAYDYGCGNETTICNFEGRRYIEGEKIYPHDEPCLICYCKPGFNGSLSSEFCDAVDCGIQIWYSKQMEQGCSPVYYLDSTSKLGCCPVSWHCPEASSMKQVANESLEYESIQSPENETVEGQHNSVLTRIAEKTQVVSKEDSCRQPKETGGCMASRSRYFYNNETKRCEEFTYSGCKGNLNNFITFQDCLRTCTTAKNNDGDITGRFASISLQAVPSSKSEDPCTQEVSPGRCRAFFARFYFNPAANRCQFFIYGGCGRNDNNFKTKESCEATCLRSHSTTICTKKPLDKIMNCGTENIQKYYFDAVEGRCKQFVSSGCSTETFFTQLEECVSVCHPANSVSAVGPNRGEKGSDICNLPVKTGSCYANIPSYYYDSSSNTCKHFLYGGCFVANSRVNFNDAPIKKNITIVHKRNAQPKILLQNSMALDDVDGRYSENEDTTFSKLFSHSRSIHTRSVHEMVPESPAEDQIPERLQISKELLSHESNQN</sequence>
<protein>
    <submittedName>
        <fullName evidence="6">Uncharacterized protein</fullName>
    </submittedName>
</protein>
<dbReference type="InterPro" id="IPR002223">
    <property type="entry name" value="Kunitz_BPTI"/>
</dbReference>
<dbReference type="Proteomes" id="UP000708208">
    <property type="component" value="Unassembled WGS sequence"/>
</dbReference>
<dbReference type="PROSITE" id="PS50184">
    <property type="entry name" value="VWFC_2"/>
    <property type="match status" value="1"/>
</dbReference>
<feature type="domain" description="BPTI/Kunitz inhibitor" evidence="5">
    <location>
        <begin position="383"/>
        <end position="433"/>
    </location>
</feature>
<dbReference type="InterPro" id="IPR001007">
    <property type="entry name" value="VWF_dom"/>
</dbReference>
<dbReference type="PROSITE" id="PS00280">
    <property type="entry name" value="BPTI_KUNITZ_1"/>
    <property type="match status" value="3"/>
</dbReference>
<dbReference type="GO" id="GO:0005615">
    <property type="term" value="C:extracellular space"/>
    <property type="evidence" value="ECO:0007669"/>
    <property type="project" value="TreeGrafter"/>
</dbReference>
<dbReference type="InterPro" id="IPR020901">
    <property type="entry name" value="Prtase_inh_Kunz-CS"/>
</dbReference>
<dbReference type="PANTHER" id="PTHR10083:SF374">
    <property type="entry name" value="BPTI_KUNITZ INHIBITOR DOMAIN-CONTAINING PROTEIN"/>
    <property type="match status" value="1"/>
</dbReference>
<organism evidence="6 7">
    <name type="scientific">Allacma fusca</name>
    <dbReference type="NCBI Taxonomy" id="39272"/>
    <lineage>
        <taxon>Eukaryota</taxon>
        <taxon>Metazoa</taxon>
        <taxon>Ecdysozoa</taxon>
        <taxon>Arthropoda</taxon>
        <taxon>Hexapoda</taxon>
        <taxon>Collembola</taxon>
        <taxon>Symphypleona</taxon>
        <taxon>Sminthuridae</taxon>
        <taxon>Allacma</taxon>
    </lineage>
</organism>
<feature type="domain" description="BPTI/Kunitz inhibitor" evidence="5">
    <location>
        <begin position="1"/>
        <end position="38"/>
    </location>
</feature>
<evidence type="ECO:0000259" key="4">
    <source>
        <dbReference type="PROSITE" id="PS50184"/>
    </source>
</evidence>
<keyword evidence="7" id="KW-1185">Reference proteome</keyword>
<feature type="domain" description="VWFC" evidence="4">
    <location>
        <begin position="95"/>
        <end position="167"/>
    </location>
</feature>
<dbReference type="FunFam" id="4.10.410.10:FF:000020">
    <property type="entry name" value="Collagen, type VI, alpha 3"/>
    <property type="match status" value="1"/>
</dbReference>
<gene>
    <name evidence="6" type="ORF">AFUS01_LOCUS20701</name>
</gene>